<proteinExistence type="predicted"/>
<dbReference type="SUPFAM" id="SSF56672">
    <property type="entry name" value="DNA/RNA polymerases"/>
    <property type="match status" value="1"/>
</dbReference>
<dbReference type="InterPro" id="IPR041373">
    <property type="entry name" value="RT_RNaseH"/>
</dbReference>
<evidence type="ECO:0000313" key="9">
    <source>
        <dbReference type="Proteomes" id="UP000187283"/>
    </source>
</evidence>
<comment type="caution">
    <text evidence="8">The sequence shown here is derived from an EMBL/GenBank/DDBJ whole genome shotgun (WGS) entry which is preliminary data.</text>
</comment>
<organism evidence="8 9">
    <name type="scientific">Smittium culicis</name>
    <dbReference type="NCBI Taxonomy" id="133412"/>
    <lineage>
        <taxon>Eukaryota</taxon>
        <taxon>Fungi</taxon>
        <taxon>Fungi incertae sedis</taxon>
        <taxon>Zoopagomycota</taxon>
        <taxon>Kickxellomycotina</taxon>
        <taxon>Harpellomycetes</taxon>
        <taxon>Harpellales</taxon>
        <taxon>Legeriomycetaceae</taxon>
        <taxon>Smittium</taxon>
    </lineage>
</organism>
<dbReference type="OrthoDB" id="3018369at2759"/>
<keyword evidence="5" id="KW-0378">Hydrolase</keyword>
<dbReference type="AlphaFoldDB" id="A0A1R1XB67"/>
<keyword evidence="2" id="KW-0548">Nucleotidyltransferase</keyword>
<evidence type="ECO:0000256" key="2">
    <source>
        <dbReference type="ARBA" id="ARBA00022695"/>
    </source>
</evidence>
<evidence type="ECO:0000256" key="3">
    <source>
        <dbReference type="ARBA" id="ARBA00022722"/>
    </source>
</evidence>
<evidence type="ECO:0000256" key="5">
    <source>
        <dbReference type="ARBA" id="ARBA00022801"/>
    </source>
</evidence>
<evidence type="ECO:0000313" key="8">
    <source>
        <dbReference type="EMBL" id="OMJ11857.1"/>
    </source>
</evidence>
<gene>
    <name evidence="8" type="ORF">AYI70_g9455</name>
</gene>
<evidence type="ECO:0000259" key="7">
    <source>
        <dbReference type="Pfam" id="PF17917"/>
    </source>
</evidence>
<keyword evidence="9" id="KW-1185">Reference proteome</keyword>
<dbReference type="GO" id="GO:0004519">
    <property type="term" value="F:endonuclease activity"/>
    <property type="evidence" value="ECO:0007669"/>
    <property type="project" value="UniProtKB-KW"/>
</dbReference>
<evidence type="ECO:0000256" key="6">
    <source>
        <dbReference type="ARBA" id="ARBA00022918"/>
    </source>
</evidence>
<keyword evidence="1" id="KW-0808">Transferase</keyword>
<dbReference type="EMBL" id="LSSN01004248">
    <property type="protein sequence ID" value="OMJ11857.1"/>
    <property type="molecule type" value="Genomic_DNA"/>
</dbReference>
<dbReference type="InterPro" id="IPR043502">
    <property type="entry name" value="DNA/RNA_pol_sf"/>
</dbReference>
<keyword evidence="3" id="KW-0540">Nuclease</keyword>
<dbReference type="GO" id="GO:0003964">
    <property type="term" value="F:RNA-directed DNA polymerase activity"/>
    <property type="evidence" value="ECO:0007669"/>
    <property type="project" value="UniProtKB-KW"/>
</dbReference>
<keyword evidence="4" id="KW-0255">Endonuclease</keyword>
<protein>
    <recommendedName>
        <fullName evidence="7">Reverse transcriptase RNase H-like domain-containing protein</fullName>
    </recommendedName>
</protein>
<accession>A0A1R1XB67</accession>
<dbReference type="GO" id="GO:0016787">
    <property type="term" value="F:hydrolase activity"/>
    <property type="evidence" value="ECO:0007669"/>
    <property type="project" value="UniProtKB-KW"/>
</dbReference>
<reference evidence="8 9" key="1">
    <citation type="submission" date="2017-01" db="EMBL/GenBank/DDBJ databases">
        <authorList>
            <person name="Mah S.A."/>
            <person name="Swanson W.J."/>
            <person name="Moy G.W."/>
            <person name="Vacquier V.D."/>
        </authorList>
    </citation>
    <scope>NUCLEOTIDE SEQUENCE [LARGE SCALE GENOMIC DNA]</scope>
    <source>
        <strain evidence="8 9">GSMNP</strain>
    </source>
</reference>
<evidence type="ECO:0000256" key="4">
    <source>
        <dbReference type="ARBA" id="ARBA00022759"/>
    </source>
</evidence>
<sequence length="97" mass="11372">MFQRSWNKILFISTDASPYALGPVLEQMDYDGIFKTVRNYSLKLYYTENNYTAHERRSGGIKNYKTLQALHGNNLLVYTEKKAIEALYKPKNISDWI</sequence>
<dbReference type="Proteomes" id="UP000187283">
    <property type="component" value="Unassembled WGS sequence"/>
</dbReference>
<evidence type="ECO:0000256" key="1">
    <source>
        <dbReference type="ARBA" id="ARBA00022679"/>
    </source>
</evidence>
<dbReference type="Pfam" id="PF17917">
    <property type="entry name" value="RT_RNaseH"/>
    <property type="match status" value="1"/>
</dbReference>
<name>A0A1R1XB67_9FUNG</name>
<feature type="domain" description="Reverse transcriptase RNase H-like" evidence="7">
    <location>
        <begin position="7"/>
        <end position="92"/>
    </location>
</feature>
<keyword evidence="6" id="KW-0695">RNA-directed DNA polymerase</keyword>